<dbReference type="InterPro" id="IPR049945">
    <property type="entry name" value="AAA_22"/>
</dbReference>
<dbReference type="SMART" id="SM00382">
    <property type="entry name" value="AAA"/>
    <property type="match status" value="1"/>
</dbReference>
<dbReference type="GO" id="GO:0016887">
    <property type="term" value="F:ATP hydrolysis activity"/>
    <property type="evidence" value="ECO:0007669"/>
    <property type="project" value="InterPro"/>
</dbReference>
<evidence type="ECO:0000313" key="2">
    <source>
        <dbReference type="EMBL" id="GAH27357.1"/>
    </source>
</evidence>
<comment type="caution">
    <text evidence="2">The sequence shown here is derived from an EMBL/GenBank/DDBJ whole genome shotgun (WGS) entry which is preliminary data.</text>
</comment>
<gene>
    <name evidence="2" type="ORF">S03H2_09932</name>
</gene>
<dbReference type="AlphaFoldDB" id="X1E474"/>
<dbReference type="InterPro" id="IPR052026">
    <property type="entry name" value="ExeA_AAA_ATPase_DNA-bind"/>
</dbReference>
<dbReference type="PANTHER" id="PTHR35894">
    <property type="entry name" value="GENERAL SECRETION PATHWAY PROTEIN A-RELATED"/>
    <property type="match status" value="1"/>
</dbReference>
<name>X1E474_9ZZZZ</name>
<dbReference type="SUPFAM" id="SSF52540">
    <property type="entry name" value="P-loop containing nucleoside triphosphate hydrolases"/>
    <property type="match status" value="1"/>
</dbReference>
<evidence type="ECO:0000259" key="1">
    <source>
        <dbReference type="SMART" id="SM00382"/>
    </source>
</evidence>
<accession>X1E474</accession>
<organism evidence="2">
    <name type="scientific">marine sediment metagenome</name>
    <dbReference type="NCBI Taxonomy" id="412755"/>
    <lineage>
        <taxon>unclassified sequences</taxon>
        <taxon>metagenomes</taxon>
        <taxon>ecological metagenomes</taxon>
    </lineage>
</organism>
<protein>
    <recommendedName>
        <fullName evidence="1">AAA+ ATPase domain-containing protein</fullName>
    </recommendedName>
</protein>
<feature type="domain" description="AAA+ ATPase" evidence="1">
    <location>
        <begin position="46"/>
        <end position="193"/>
    </location>
</feature>
<reference evidence="2" key="1">
    <citation type="journal article" date="2014" name="Front. Microbiol.">
        <title>High frequency of phylogenetically diverse reductive dehalogenase-homologous genes in deep subseafloor sedimentary metagenomes.</title>
        <authorList>
            <person name="Kawai M."/>
            <person name="Futagami T."/>
            <person name="Toyoda A."/>
            <person name="Takaki Y."/>
            <person name="Nishi S."/>
            <person name="Hori S."/>
            <person name="Arai W."/>
            <person name="Tsubouchi T."/>
            <person name="Morono Y."/>
            <person name="Uchiyama I."/>
            <person name="Ito T."/>
            <person name="Fujiyama A."/>
            <person name="Inagaki F."/>
            <person name="Takami H."/>
        </authorList>
    </citation>
    <scope>NUCLEOTIDE SEQUENCE</scope>
    <source>
        <strain evidence="2">Expedition CK06-06</strain>
    </source>
</reference>
<dbReference type="PANTHER" id="PTHR35894:SF1">
    <property type="entry name" value="PHOSPHORIBULOKINASE _ URIDINE KINASE FAMILY"/>
    <property type="match status" value="1"/>
</dbReference>
<sequence length="310" mass="35253">MSSTDTIKNFFGLQKMPFGKLIGVNELYRSSSFEEACARLQMGLENVDAVLLSGAVGSGKSNVLRYFTHNLDPNAYRYIYIAADCFKIGEIAKRALMALQVEVPYGGSLALRRLQQTIVKLNREKGIKPLLIIDEVQDLPTSTLVSLKNLLNYGMDSEILLFLILCGQSSIYEKLGYPQLEALDRRLRIRYALRPLSLEESGYYISHQMKVCGVEQSVFSDDAKAGIFQHSKGIPGEINAICFDLLIYAVAQTKQIIEPSMLEVVLQNRRRTPPTPRNCEGRLPRIYHRKNTRSRLPFRISIWYRRNTHV</sequence>
<dbReference type="InterPro" id="IPR003593">
    <property type="entry name" value="AAA+_ATPase"/>
</dbReference>
<dbReference type="InterPro" id="IPR027417">
    <property type="entry name" value="P-loop_NTPase"/>
</dbReference>
<proteinExistence type="predicted"/>
<dbReference type="Gene3D" id="3.40.50.300">
    <property type="entry name" value="P-loop containing nucleotide triphosphate hydrolases"/>
    <property type="match status" value="1"/>
</dbReference>
<feature type="non-terminal residue" evidence="2">
    <location>
        <position position="310"/>
    </location>
</feature>
<dbReference type="EMBL" id="BARU01005144">
    <property type="protein sequence ID" value="GAH27357.1"/>
    <property type="molecule type" value="Genomic_DNA"/>
</dbReference>
<dbReference type="Pfam" id="PF13401">
    <property type="entry name" value="AAA_22"/>
    <property type="match status" value="1"/>
</dbReference>